<evidence type="ECO:0000256" key="1">
    <source>
        <dbReference type="SAM" id="MobiDB-lite"/>
    </source>
</evidence>
<reference evidence="2 3" key="1">
    <citation type="journal article" date="2015" name="Microbiome">
        <title>Genomic resolution of linkages in carbon, nitrogen, and sulfur cycling among widespread estuary sediment bacteria.</title>
        <authorList>
            <person name="Baker B.J."/>
            <person name="Lazar C.S."/>
            <person name="Teske A.P."/>
            <person name="Dick G.J."/>
        </authorList>
    </citation>
    <scope>NUCLEOTIDE SEQUENCE [LARGE SCALE GENOMIC DNA]</scope>
    <source>
        <strain evidence="2">SM1_40</strain>
    </source>
</reference>
<feature type="region of interest" description="Disordered" evidence="1">
    <location>
        <begin position="118"/>
        <end position="137"/>
    </location>
</feature>
<feature type="region of interest" description="Disordered" evidence="1">
    <location>
        <begin position="70"/>
        <end position="96"/>
    </location>
</feature>
<sequence>MPGTKKSRSVPHLSVSETEVKITGQSEQEGDLEIRGTFSGKILLGDLIVQAEGATIDGQFSVRALTMVRTGKARKQRTRKNAPADAETEGSDTLPPFLIVRHGSSPGLPEADLIGETTSAVTSPTAKRKQTARFDFV</sequence>
<proteinExistence type="predicted"/>
<dbReference type="Proteomes" id="UP000051035">
    <property type="component" value="Unassembled WGS sequence"/>
</dbReference>
<evidence type="ECO:0000313" key="2">
    <source>
        <dbReference type="EMBL" id="KPL07391.1"/>
    </source>
</evidence>
<evidence type="ECO:0008006" key="4">
    <source>
        <dbReference type="Google" id="ProtNLM"/>
    </source>
</evidence>
<gene>
    <name evidence="2" type="ORF">AMJ71_09095</name>
</gene>
<name>A0A0S8JCG4_UNCT6</name>
<feature type="compositionally biased region" description="Basic residues" evidence="1">
    <location>
        <begin position="71"/>
        <end position="80"/>
    </location>
</feature>
<feature type="region of interest" description="Disordered" evidence="1">
    <location>
        <begin position="1"/>
        <end position="28"/>
    </location>
</feature>
<organism evidence="2 3">
    <name type="scientific">candidate division TA06 bacterium SM1_40</name>
    <dbReference type="NCBI Taxonomy" id="1703773"/>
    <lineage>
        <taxon>Bacteria</taxon>
        <taxon>Bacteria division TA06</taxon>
    </lineage>
</organism>
<comment type="caution">
    <text evidence="2">The sequence shown here is derived from an EMBL/GenBank/DDBJ whole genome shotgun (WGS) entry which is preliminary data.</text>
</comment>
<protein>
    <recommendedName>
        <fullName evidence="4">Polymer-forming cytoskeletal protein</fullName>
    </recommendedName>
</protein>
<evidence type="ECO:0000313" key="3">
    <source>
        <dbReference type="Proteomes" id="UP000051035"/>
    </source>
</evidence>
<accession>A0A0S8JCG4</accession>
<dbReference type="AlphaFoldDB" id="A0A0S8JCG4"/>
<dbReference type="EMBL" id="LJVA01000127">
    <property type="protein sequence ID" value="KPL07391.1"/>
    <property type="molecule type" value="Genomic_DNA"/>
</dbReference>